<name>A0A0A8Y8R6_ARUDO</name>
<proteinExistence type="predicted"/>
<sequence>MSKGSTRVLVIYFL</sequence>
<evidence type="ECO:0000313" key="1">
    <source>
        <dbReference type="EMBL" id="JAD21630.1"/>
    </source>
</evidence>
<protein>
    <submittedName>
        <fullName evidence="1">Uncharacterized protein</fullName>
    </submittedName>
</protein>
<accession>A0A0A8Y8R6</accession>
<reference evidence="1" key="2">
    <citation type="journal article" date="2015" name="Data Brief">
        <title>Shoot transcriptome of the giant reed, Arundo donax.</title>
        <authorList>
            <person name="Barrero R.A."/>
            <person name="Guerrero F.D."/>
            <person name="Moolhuijzen P."/>
            <person name="Goolsby J.A."/>
            <person name="Tidwell J."/>
            <person name="Bellgard S.E."/>
            <person name="Bellgard M.I."/>
        </authorList>
    </citation>
    <scope>NUCLEOTIDE SEQUENCE</scope>
    <source>
        <tissue evidence="1">Shoot tissue taken approximately 20 cm above the soil surface</tissue>
    </source>
</reference>
<organism evidence="1">
    <name type="scientific">Arundo donax</name>
    <name type="common">Giant reed</name>
    <name type="synonym">Donax arundinaceus</name>
    <dbReference type="NCBI Taxonomy" id="35708"/>
    <lineage>
        <taxon>Eukaryota</taxon>
        <taxon>Viridiplantae</taxon>
        <taxon>Streptophyta</taxon>
        <taxon>Embryophyta</taxon>
        <taxon>Tracheophyta</taxon>
        <taxon>Spermatophyta</taxon>
        <taxon>Magnoliopsida</taxon>
        <taxon>Liliopsida</taxon>
        <taxon>Poales</taxon>
        <taxon>Poaceae</taxon>
        <taxon>PACMAD clade</taxon>
        <taxon>Arundinoideae</taxon>
        <taxon>Arundineae</taxon>
        <taxon>Arundo</taxon>
    </lineage>
</organism>
<reference evidence="1" key="1">
    <citation type="submission" date="2014-09" db="EMBL/GenBank/DDBJ databases">
        <authorList>
            <person name="Magalhaes I.L.F."/>
            <person name="Oliveira U."/>
            <person name="Santos F.R."/>
            <person name="Vidigal T.H.D.A."/>
            <person name="Brescovit A.D."/>
            <person name="Santos A.J."/>
        </authorList>
    </citation>
    <scope>NUCLEOTIDE SEQUENCE</scope>
    <source>
        <tissue evidence="1">Shoot tissue taken approximately 20 cm above the soil surface</tissue>
    </source>
</reference>
<dbReference type="EMBL" id="GBRH01276265">
    <property type="protein sequence ID" value="JAD21630.1"/>
    <property type="molecule type" value="Transcribed_RNA"/>
</dbReference>